<dbReference type="GO" id="GO:0008168">
    <property type="term" value="F:methyltransferase activity"/>
    <property type="evidence" value="ECO:0007669"/>
    <property type="project" value="UniProtKB-KW"/>
</dbReference>
<name>A0A4R5E819_9ACTN</name>
<evidence type="ECO:0000313" key="5">
    <source>
        <dbReference type="EMBL" id="TDE27128.1"/>
    </source>
</evidence>
<dbReference type="CDD" id="cd02440">
    <property type="entry name" value="AdoMet_MTases"/>
    <property type="match status" value="1"/>
</dbReference>
<dbReference type="GO" id="GO:0032259">
    <property type="term" value="P:methylation"/>
    <property type="evidence" value="ECO:0007669"/>
    <property type="project" value="UniProtKB-KW"/>
</dbReference>
<dbReference type="SUPFAM" id="SSF53335">
    <property type="entry name" value="S-adenosyl-L-methionine-dependent methyltransferases"/>
    <property type="match status" value="1"/>
</dbReference>
<evidence type="ECO:0000256" key="1">
    <source>
        <dbReference type="ARBA" id="ARBA00022603"/>
    </source>
</evidence>
<dbReference type="InterPro" id="IPR013217">
    <property type="entry name" value="Methyltransf_12"/>
</dbReference>
<comment type="caution">
    <text evidence="5">The sequence shown here is derived from an EMBL/GenBank/DDBJ whole genome shotgun (WGS) entry which is preliminary data.</text>
</comment>
<dbReference type="EMBL" id="SMLD01000222">
    <property type="protein sequence ID" value="TDE27128.1"/>
    <property type="molecule type" value="Genomic_DNA"/>
</dbReference>
<gene>
    <name evidence="5" type="ORF">E1295_43440</name>
</gene>
<dbReference type="InterPro" id="IPR029063">
    <property type="entry name" value="SAM-dependent_MTases_sf"/>
</dbReference>
<keyword evidence="3" id="KW-0949">S-adenosyl-L-methionine</keyword>
<evidence type="ECO:0000313" key="6">
    <source>
        <dbReference type="Proteomes" id="UP000295136"/>
    </source>
</evidence>
<keyword evidence="2 5" id="KW-0808">Transferase</keyword>
<keyword evidence="6" id="KW-1185">Reference proteome</keyword>
<evidence type="ECO:0000259" key="4">
    <source>
        <dbReference type="Pfam" id="PF08242"/>
    </source>
</evidence>
<protein>
    <submittedName>
        <fullName evidence="5">Methyltransferase domain-containing protein</fullName>
    </submittedName>
</protein>
<dbReference type="PANTHER" id="PTHR43464:SF19">
    <property type="entry name" value="UBIQUINONE BIOSYNTHESIS O-METHYLTRANSFERASE, MITOCHONDRIAL"/>
    <property type="match status" value="1"/>
</dbReference>
<reference evidence="5 6" key="1">
    <citation type="submission" date="2019-03" db="EMBL/GenBank/DDBJ databases">
        <title>Draft genome sequences of novel Actinobacteria.</title>
        <authorList>
            <person name="Sahin N."/>
            <person name="Ay H."/>
            <person name="Saygin H."/>
        </authorList>
    </citation>
    <scope>NUCLEOTIDE SEQUENCE [LARGE SCALE GENOMIC DNA]</scope>
    <source>
        <strain evidence="5 6">6K102</strain>
    </source>
</reference>
<dbReference type="Gene3D" id="3.40.50.150">
    <property type="entry name" value="Vaccinia Virus protein VP39"/>
    <property type="match status" value="1"/>
</dbReference>
<dbReference type="Pfam" id="PF08242">
    <property type="entry name" value="Methyltransf_12"/>
    <property type="match status" value="1"/>
</dbReference>
<organism evidence="5 6">
    <name type="scientific">Nonomuraea mesophila</name>
    <dbReference type="NCBI Taxonomy" id="2530382"/>
    <lineage>
        <taxon>Bacteria</taxon>
        <taxon>Bacillati</taxon>
        <taxon>Actinomycetota</taxon>
        <taxon>Actinomycetes</taxon>
        <taxon>Streptosporangiales</taxon>
        <taxon>Streptosporangiaceae</taxon>
        <taxon>Nonomuraea</taxon>
    </lineage>
</organism>
<feature type="non-terminal residue" evidence="5">
    <location>
        <position position="233"/>
    </location>
</feature>
<dbReference type="AlphaFoldDB" id="A0A4R5E819"/>
<proteinExistence type="predicted"/>
<evidence type="ECO:0000256" key="2">
    <source>
        <dbReference type="ARBA" id="ARBA00022679"/>
    </source>
</evidence>
<feature type="domain" description="Methyltransferase type 12" evidence="4">
    <location>
        <begin position="82"/>
        <end position="175"/>
    </location>
</feature>
<evidence type="ECO:0000256" key="3">
    <source>
        <dbReference type="ARBA" id="ARBA00022691"/>
    </source>
</evidence>
<dbReference type="Proteomes" id="UP000295136">
    <property type="component" value="Unassembled WGS sequence"/>
</dbReference>
<sequence length="233" mass="26136">MNRGAGLSRLEDMPALLDRLHRMSFRAVSLLPVAAHGRVLRRFFQWTHRVPDPWRYESEPYELARHETTVRHIPGRAYRRVLDVGCGEGAFTRRLAGALPGARCWGVDVSDRAIVRAATRGGTAGFAALDVLTETPEGVFDLVICAETLYYAGRGRRLRLLLSRLRSFMAPGGVLVLVHEWPEARRLYRYLDGDPSLRKVSEHPYDDPSRPYAVTVYEHVGSPAPEPAPEPAP</sequence>
<accession>A0A4R5E819</accession>
<keyword evidence="1 5" id="KW-0489">Methyltransferase</keyword>
<dbReference type="PANTHER" id="PTHR43464">
    <property type="entry name" value="METHYLTRANSFERASE"/>
    <property type="match status" value="1"/>
</dbReference>